<gene>
    <name evidence="4" type="ORF">L7E55_15580</name>
</gene>
<dbReference type="Pfam" id="PF00990">
    <property type="entry name" value="GGDEF"/>
    <property type="match status" value="1"/>
</dbReference>
<keyword evidence="5" id="KW-1185">Reference proteome</keyword>
<evidence type="ECO:0000313" key="5">
    <source>
        <dbReference type="Proteomes" id="UP001154312"/>
    </source>
</evidence>
<dbReference type="SMART" id="SM00267">
    <property type="entry name" value="GGDEF"/>
    <property type="match status" value="1"/>
</dbReference>
<dbReference type="SMART" id="SM00091">
    <property type="entry name" value="PAS"/>
    <property type="match status" value="1"/>
</dbReference>
<dbReference type="InterPro" id="IPR000700">
    <property type="entry name" value="PAS-assoc_C"/>
</dbReference>
<dbReference type="PANTHER" id="PTHR46663">
    <property type="entry name" value="DIGUANYLATE CYCLASE DGCT-RELATED"/>
    <property type="match status" value="1"/>
</dbReference>
<dbReference type="SUPFAM" id="SSF55785">
    <property type="entry name" value="PYP-like sensor domain (PAS domain)"/>
    <property type="match status" value="1"/>
</dbReference>
<dbReference type="CDD" id="cd00130">
    <property type="entry name" value="PAS"/>
    <property type="match status" value="1"/>
</dbReference>
<evidence type="ECO:0000313" key="4">
    <source>
        <dbReference type="EMBL" id="MDF9409752.1"/>
    </source>
</evidence>
<dbReference type="SUPFAM" id="SSF55073">
    <property type="entry name" value="Nucleotide cyclase"/>
    <property type="match status" value="1"/>
</dbReference>
<dbReference type="PROSITE" id="PS50887">
    <property type="entry name" value="GGDEF"/>
    <property type="match status" value="1"/>
</dbReference>
<name>A0A9X4H758_9FIRM</name>
<protein>
    <submittedName>
        <fullName evidence="4">Sensor domain-containing diguanylate cyclase</fullName>
    </submittedName>
</protein>
<dbReference type="NCBIfam" id="TIGR00229">
    <property type="entry name" value="sensory_box"/>
    <property type="match status" value="1"/>
</dbReference>
<dbReference type="InterPro" id="IPR000014">
    <property type="entry name" value="PAS"/>
</dbReference>
<dbReference type="Gene3D" id="3.30.70.270">
    <property type="match status" value="1"/>
</dbReference>
<feature type="domain" description="GGDEF" evidence="3">
    <location>
        <begin position="169"/>
        <end position="298"/>
    </location>
</feature>
<feature type="domain" description="PAS" evidence="1">
    <location>
        <begin position="9"/>
        <end position="78"/>
    </location>
</feature>
<proteinExistence type="predicted"/>
<dbReference type="InterPro" id="IPR029787">
    <property type="entry name" value="Nucleotide_cyclase"/>
</dbReference>
<dbReference type="InterPro" id="IPR052163">
    <property type="entry name" value="DGC-Regulatory_Protein"/>
</dbReference>
<dbReference type="InterPro" id="IPR043128">
    <property type="entry name" value="Rev_trsase/Diguanyl_cyclase"/>
</dbReference>
<evidence type="ECO:0000259" key="1">
    <source>
        <dbReference type="PROSITE" id="PS50112"/>
    </source>
</evidence>
<evidence type="ECO:0000259" key="3">
    <source>
        <dbReference type="PROSITE" id="PS50887"/>
    </source>
</evidence>
<evidence type="ECO:0000259" key="2">
    <source>
        <dbReference type="PROSITE" id="PS50113"/>
    </source>
</evidence>
<dbReference type="EMBL" id="JAKOAV010000041">
    <property type="protein sequence ID" value="MDF9409752.1"/>
    <property type="molecule type" value="Genomic_DNA"/>
</dbReference>
<dbReference type="PROSITE" id="PS50112">
    <property type="entry name" value="PAS"/>
    <property type="match status" value="1"/>
</dbReference>
<dbReference type="InterPro" id="IPR035965">
    <property type="entry name" value="PAS-like_dom_sf"/>
</dbReference>
<accession>A0A9X4H758</accession>
<reference evidence="4" key="1">
    <citation type="submission" date="2022-02" db="EMBL/GenBank/DDBJ databases">
        <authorList>
            <person name="Leng L."/>
        </authorList>
    </citation>
    <scope>NUCLEOTIDE SEQUENCE</scope>
    <source>
        <strain evidence="4">JI</strain>
    </source>
</reference>
<dbReference type="RefSeq" id="WP_277445260.1">
    <property type="nucleotide sequence ID" value="NZ_JAKOAV010000041.1"/>
</dbReference>
<feature type="domain" description="PAC" evidence="2">
    <location>
        <begin position="81"/>
        <end position="133"/>
    </location>
</feature>
<sequence>MDVQSCQDILENLYDGLYIVDRDRKITFWNKGAEKITGFKNAEVVGSYCWHNLLKHVDCEGVSLCSEMCPLAKTIEDGVMREAEVFLRHKGGFRVPVFIRVSPIRDSDGKITGAIEIFNDNSPKIDLIQQIDQLRELSLLDPLTRLANRRYAEIHLQGKIKEMSDCGCPFFGVLFLDIDHFKKVNDEHGHDVGDEVLKMVSMTIKRGVNGKGQVCRWGGEEFIVVIPAGDIYMLQSVAGSLRALVEQSCYSDGRHEVSVTVSVGATMAVSGDTVESVVKRADALMFQSKKMGRNRVSI</sequence>
<dbReference type="InterPro" id="IPR000160">
    <property type="entry name" value="GGDEF_dom"/>
</dbReference>
<comment type="caution">
    <text evidence="4">The sequence shown here is derived from an EMBL/GenBank/DDBJ whole genome shotgun (WGS) entry which is preliminary data.</text>
</comment>
<dbReference type="FunFam" id="3.30.70.270:FF:000001">
    <property type="entry name" value="Diguanylate cyclase domain protein"/>
    <property type="match status" value="1"/>
</dbReference>
<dbReference type="Pfam" id="PF13426">
    <property type="entry name" value="PAS_9"/>
    <property type="match status" value="1"/>
</dbReference>
<dbReference type="NCBIfam" id="TIGR00254">
    <property type="entry name" value="GGDEF"/>
    <property type="match status" value="1"/>
</dbReference>
<dbReference type="Proteomes" id="UP001154312">
    <property type="component" value="Unassembled WGS sequence"/>
</dbReference>
<dbReference type="CDD" id="cd01949">
    <property type="entry name" value="GGDEF"/>
    <property type="match status" value="1"/>
</dbReference>
<dbReference type="AlphaFoldDB" id="A0A9X4H758"/>
<organism evidence="4 5">
    <name type="scientific">Pelotomaculum isophthalicicum JI</name>
    <dbReference type="NCBI Taxonomy" id="947010"/>
    <lineage>
        <taxon>Bacteria</taxon>
        <taxon>Bacillati</taxon>
        <taxon>Bacillota</taxon>
        <taxon>Clostridia</taxon>
        <taxon>Eubacteriales</taxon>
        <taxon>Desulfotomaculaceae</taxon>
        <taxon>Pelotomaculum</taxon>
    </lineage>
</organism>
<dbReference type="PANTHER" id="PTHR46663:SF4">
    <property type="entry name" value="DIGUANYLATE CYCLASE DGCT-RELATED"/>
    <property type="match status" value="1"/>
</dbReference>
<dbReference type="PROSITE" id="PS50113">
    <property type="entry name" value="PAC"/>
    <property type="match status" value="1"/>
</dbReference>
<dbReference type="Gene3D" id="3.30.450.20">
    <property type="entry name" value="PAS domain"/>
    <property type="match status" value="1"/>
</dbReference>